<evidence type="ECO:0000313" key="2">
    <source>
        <dbReference type="Proteomes" id="UP000460272"/>
    </source>
</evidence>
<sequence>MTDSAPVAPLRLRPRDRDAIVSSLRAGVVPQRGFAHIQVGRASEIAAFARDLDRVADGGSMVRFVIGDYGAGKTFFLHLAASIAQEKKLVTARADLTPDRRLQSSGGAARALYAELIGNLATRSTPDGGALPSVVERFVATAQSVAGSGGVSVSSVIAERLADLSQMTGGYDFAHVIGQYWAGYENGSDQLMADAVRWLRGEFTTKTDARNALGVRTIVDDANVYDMIKLMARFVRLAGFAGLLVCFDEMVNLYKLANTVARNGNYEQVLRIVNDCLQGRAAGLGVVFSGTPELLADTRRGLYSYDALRSRLAENNFAVGGLADYTAPVLRLANLAPEDVFVLLTKLRHVYAGGDPARYLIPDEALTAFMSHCAQRIGDAYFRTPRTTIKEFINLLAVLEQNPGAGWHAIIGQVDLAPEANPDLEPLPEDDARPLAPVTVLRPGGGDDDLASFRL</sequence>
<evidence type="ECO:0000313" key="1">
    <source>
        <dbReference type="EMBL" id="TVZ05056.1"/>
    </source>
</evidence>
<name>A0A6P2C3K6_9ACTN</name>
<reference evidence="1 2" key="1">
    <citation type="submission" date="2018-11" db="EMBL/GenBank/DDBJ databases">
        <title>Trebonia kvetii gen.nov., sp.nov., a novel acidophilic actinobacterium, and proposal of the new actinobacterial family Treboniaceae fam. nov.</title>
        <authorList>
            <person name="Rapoport D."/>
            <person name="Sagova-Mareckova M."/>
            <person name="Sedlacek I."/>
            <person name="Provaznik J."/>
            <person name="Kralova S."/>
            <person name="Pavlinic D."/>
            <person name="Benes V."/>
            <person name="Kopecky J."/>
        </authorList>
    </citation>
    <scope>NUCLEOTIDE SEQUENCE [LARGE SCALE GENOMIC DNA]</scope>
    <source>
        <strain evidence="1 2">15Tr583</strain>
    </source>
</reference>
<keyword evidence="1" id="KW-0547">Nucleotide-binding</keyword>
<gene>
    <name evidence="1" type="ORF">EAS64_10570</name>
</gene>
<dbReference type="Proteomes" id="UP000460272">
    <property type="component" value="Unassembled WGS sequence"/>
</dbReference>
<dbReference type="EMBL" id="RPFW01000002">
    <property type="protein sequence ID" value="TVZ05056.1"/>
    <property type="molecule type" value="Genomic_DNA"/>
</dbReference>
<dbReference type="Pfam" id="PF10923">
    <property type="entry name" value="BrxC_BrxD"/>
    <property type="match status" value="1"/>
</dbReference>
<dbReference type="InterPro" id="IPR021228">
    <property type="entry name" value="BrxD"/>
</dbReference>
<keyword evidence="1" id="KW-0067">ATP-binding</keyword>
<proteinExistence type="predicted"/>
<accession>A0A6P2C3K6</accession>
<organism evidence="1 2">
    <name type="scientific">Trebonia kvetii</name>
    <dbReference type="NCBI Taxonomy" id="2480626"/>
    <lineage>
        <taxon>Bacteria</taxon>
        <taxon>Bacillati</taxon>
        <taxon>Actinomycetota</taxon>
        <taxon>Actinomycetes</taxon>
        <taxon>Streptosporangiales</taxon>
        <taxon>Treboniaceae</taxon>
        <taxon>Trebonia</taxon>
    </lineage>
</organism>
<comment type="caution">
    <text evidence="1">The sequence shown here is derived from an EMBL/GenBank/DDBJ whole genome shotgun (WGS) entry which is preliminary data.</text>
</comment>
<dbReference type="OrthoDB" id="9772976at2"/>
<dbReference type="RefSeq" id="WP_145852762.1">
    <property type="nucleotide sequence ID" value="NZ_RPFW01000002.1"/>
</dbReference>
<dbReference type="GO" id="GO:0005524">
    <property type="term" value="F:ATP binding"/>
    <property type="evidence" value="ECO:0007669"/>
    <property type="project" value="UniProtKB-KW"/>
</dbReference>
<keyword evidence="2" id="KW-1185">Reference proteome</keyword>
<dbReference type="AlphaFoldDB" id="A0A6P2C3K6"/>
<protein>
    <submittedName>
        <fullName evidence="1">ATP-binding protein</fullName>
    </submittedName>
</protein>